<protein>
    <submittedName>
        <fullName evidence="9">Major facilitator superfamily domain-containing protein</fullName>
    </submittedName>
</protein>
<dbReference type="PROSITE" id="PS50850">
    <property type="entry name" value="MFS"/>
    <property type="match status" value="1"/>
</dbReference>
<keyword evidence="5 7" id="KW-0472">Membrane</keyword>
<gene>
    <name evidence="9" type="ORF">B0I35DRAFT_439837</name>
</gene>
<comment type="caution">
    <text evidence="9">The sequence shown here is derived from an EMBL/GenBank/DDBJ whole genome shotgun (WGS) entry which is preliminary data.</text>
</comment>
<feature type="transmembrane region" description="Helical" evidence="7">
    <location>
        <begin position="71"/>
        <end position="89"/>
    </location>
</feature>
<dbReference type="EMBL" id="JAGPNK010000012">
    <property type="protein sequence ID" value="KAH7310881.1"/>
    <property type="molecule type" value="Genomic_DNA"/>
</dbReference>
<accession>A0A8K0WPE5</accession>
<feature type="transmembrane region" description="Helical" evidence="7">
    <location>
        <begin position="189"/>
        <end position="211"/>
    </location>
</feature>
<proteinExistence type="predicted"/>
<dbReference type="SUPFAM" id="SSF103473">
    <property type="entry name" value="MFS general substrate transporter"/>
    <property type="match status" value="1"/>
</dbReference>
<feature type="transmembrane region" description="Helical" evidence="7">
    <location>
        <begin position="256"/>
        <end position="273"/>
    </location>
</feature>
<keyword evidence="2" id="KW-0813">Transport</keyword>
<dbReference type="GO" id="GO:0005886">
    <property type="term" value="C:plasma membrane"/>
    <property type="evidence" value="ECO:0007669"/>
    <property type="project" value="TreeGrafter"/>
</dbReference>
<feature type="transmembrane region" description="Helical" evidence="7">
    <location>
        <begin position="423"/>
        <end position="448"/>
    </location>
</feature>
<keyword evidence="4 7" id="KW-1133">Transmembrane helix</keyword>
<feature type="transmembrane region" description="Helical" evidence="7">
    <location>
        <begin position="223"/>
        <end position="244"/>
    </location>
</feature>
<keyword evidence="3 7" id="KW-0812">Transmembrane</keyword>
<evidence type="ECO:0000259" key="8">
    <source>
        <dbReference type="PROSITE" id="PS50850"/>
    </source>
</evidence>
<dbReference type="Gene3D" id="1.20.1250.20">
    <property type="entry name" value="MFS general substrate transporter like domains"/>
    <property type="match status" value="1"/>
</dbReference>
<feature type="transmembrane region" description="Helical" evidence="7">
    <location>
        <begin position="101"/>
        <end position="120"/>
    </location>
</feature>
<evidence type="ECO:0000256" key="7">
    <source>
        <dbReference type="SAM" id="Phobius"/>
    </source>
</evidence>
<evidence type="ECO:0000256" key="4">
    <source>
        <dbReference type="ARBA" id="ARBA00022989"/>
    </source>
</evidence>
<feature type="transmembrane region" description="Helical" evidence="7">
    <location>
        <begin position="164"/>
        <end position="183"/>
    </location>
</feature>
<keyword evidence="6" id="KW-0325">Glycoprotein</keyword>
<organism evidence="9 10">
    <name type="scientific">Stachybotrys elegans</name>
    <dbReference type="NCBI Taxonomy" id="80388"/>
    <lineage>
        <taxon>Eukaryota</taxon>
        <taxon>Fungi</taxon>
        <taxon>Dikarya</taxon>
        <taxon>Ascomycota</taxon>
        <taxon>Pezizomycotina</taxon>
        <taxon>Sordariomycetes</taxon>
        <taxon>Hypocreomycetidae</taxon>
        <taxon>Hypocreales</taxon>
        <taxon>Stachybotryaceae</taxon>
        <taxon>Stachybotrys</taxon>
    </lineage>
</organism>
<feature type="transmembrane region" description="Helical" evidence="7">
    <location>
        <begin position="294"/>
        <end position="318"/>
    </location>
</feature>
<reference evidence="9" key="1">
    <citation type="journal article" date="2021" name="Nat. Commun.">
        <title>Genetic determinants of endophytism in the Arabidopsis root mycobiome.</title>
        <authorList>
            <person name="Mesny F."/>
            <person name="Miyauchi S."/>
            <person name="Thiergart T."/>
            <person name="Pickel B."/>
            <person name="Atanasova L."/>
            <person name="Karlsson M."/>
            <person name="Huettel B."/>
            <person name="Barry K.W."/>
            <person name="Haridas S."/>
            <person name="Chen C."/>
            <person name="Bauer D."/>
            <person name="Andreopoulos W."/>
            <person name="Pangilinan J."/>
            <person name="LaButti K."/>
            <person name="Riley R."/>
            <person name="Lipzen A."/>
            <person name="Clum A."/>
            <person name="Drula E."/>
            <person name="Henrissat B."/>
            <person name="Kohler A."/>
            <person name="Grigoriev I.V."/>
            <person name="Martin F.M."/>
            <person name="Hacquard S."/>
        </authorList>
    </citation>
    <scope>NUCLEOTIDE SEQUENCE</scope>
    <source>
        <strain evidence="9">MPI-CAGE-CH-0235</strain>
    </source>
</reference>
<dbReference type="PRINTS" id="PR01036">
    <property type="entry name" value="TCRTETB"/>
</dbReference>
<feature type="transmembrane region" description="Helical" evidence="7">
    <location>
        <begin position="34"/>
        <end position="59"/>
    </location>
</feature>
<evidence type="ECO:0000256" key="5">
    <source>
        <dbReference type="ARBA" id="ARBA00023136"/>
    </source>
</evidence>
<feature type="transmembrane region" description="Helical" evidence="7">
    <location>
        <begin position="384"/>
        <end position="411"/>
    </location>
</feature>
<dbReference type="PANTHER" id="PTHR23501">
    <property type="entry name" value="MAJOR FACILITATOR SUPERFAMILY"/>
    <property type="match status" value="1"/>
</dbReference>
<evidence type="ECO:0000256" key="2">
    <source>
        <dbReference type="ARBA" id="ARBA00022448"/>
    </source>
</evidence>
<feature type="transmembrane region" description="Helical" evidence="7">
    <location>
        <begin position="501"/>
        <end position="519"/>
    </location>
</feature>
<dbReference type="GO" id="GO:0022857">
    <property type="term" value="F:transmembrane transporter activity"/>
    <property type="evidence" value="ECO:0007669"/>
    <property type="project" value="InterPro"/>
</dbReference>
<evidence type="ECO:0000256" key="3">
    <source>
        <dbReference type="ARBA" id="ARBA00022692"/>
    </source>
</evidence>
<dbReference type="Gene3D" id="1.20.1720.10">
    <property type="entry name" value="Multidrug resistance protein D"/>
    <property type="match status" value="1"/>
</dbReference>
<feature type="transmembrane region" description="Helical" evidence="7">
    <location>
        <begin position="132"/>
        <end position="152"/>
    </location>
</feature>
<evidence type="ECO:0000313" key="10">
    <source>
        <dbReference type="Proteomes" id="UP000813444"/>
    </source>
</evidence>
<feature type="domain" description="Major facilitator superfamily (MFS) profile" evidence="8">
    <location>
        <begin position="37"/>
        <end position="525"/>
    </location>
</feature>
<dbReference type="InterPro" id="IPR020846">
    <property type="entry name" value="MFS_dom"/>
</dbReference>
<dbReference type="InterPro" id="IPR011701">
    <property type="entry name" value="MFS"/>
</dbReference>
<sequence length="553" mass="59059">MSPTVSSDDNHLMGTTLEVTAEAPARKQGHPLRFWAIIVSLSLLAFISALDTMIISTALPTITREIGGEEQYIWIANSFVFASSVLQPLCGQLADILGRKIPTLISIILFIVGSGIGGGATDAAMLIAGRTVQGVGAGGIYVLIDIVCCDLVPLRDRGTYLGIINAWAGVAAALGPVLGGVLAESNWRWIFYMNIPICALPLATITLFMHTQTGTSAYTLRDVDVLGTSIFVPSIIAILLGLVTGGVEHPWSSWRIILPIVLGVVGWVGFHLQQHFFARNPCVPSRLFNNRTSTAGYMLTFLGSVQLQTAGYFLPIYFQAVLRTTVSDSGIYFLPTAIGTLLFAVVAGVLLSKYGKYKPIHAVAFALSIVGFGLFTLLSERTSAAGWVCFQLVLVAGLGMTISTILPAILAGLSEADVAAATAVFSFIKTFGFIWGVTVPSIIFIGIFNDNLHSISSPALRGQLENGRAYAFASEAHQLSRDIDPTIWGQIVDVYTTSLDAIWWFGLAMGALALLFVGLEKSLELSTELKTDYGIEETTEEKGQVGEAPAGTP</sequence>
<dbReference type="Proteomes" id="UP000813444">
    <property type="component" value="Unassembled WGS sequence"/>
</dbReference>
<name>A0A8K0WPE5_9HYPO</name>
<dbReference type="OrthoDB" id="10021397at2759"/>
<evidence type="ECO:0000256" key="6">
    <source>
        <dbReference type="ARBA" id="ARBA00023180"/>
    </source>
</evidence>
<dbReference type="InterPro" id="IPR036259">
    <property type="entry name" value="MFS_trans_sf"/>
</dbReference>
<keyword evidence="10" id="KW-1185">Reference proteome</keyword>
<dbReference type="PANTHER" id="PTHR23501:SF187">
    <property type="entry name" value="MAJOR FACILITATOR SUPERFAMILY (MFS) PROFILE DOMAIN-CONTAINING PROTEIN"/>
    <property type="match status" value="1"/>
</dbReference>
<evidence type="ECO:0000313" key="9">
    <source>
        <dbReference type="EMBL" id="KAH7310881.1"/>
    </source>
</evidence>
<dbReference type="AlphaFoldDB" id="A0A8K0WPE5"/>
<comment type="subcellular location">
    <subcellularLocation>
        <location evidence="1">Membrane</location>
        <topology evidence="1">Multi-pass membrane protein</topology>
    </subcellularLocation>
</comment>
<feature type="transmembrane region" description="Helical" evidence="7">
    <location>
        <begin position="330"/>
        <end position="351"/>
    </location>
</feature>
<feature type="transmembrane region" description="Helical" evidence="7">
    <location>
        <begin position="360"/>
        <end position="378"/>
    </location>
</feature>
<evidence type="ECO:0000256" key="1">
    <source>
        <dbReference type="ARBA" id="ARBA00004141"/>
    </source>
</evidence>
<dbReference type="Pfam" id="PF07690">
    <property type="entry name" value="MFS_1"/>
    <property type="match status" value="1"/>
</dbReference>